<gene>
    <name evidence="6" type="ORF">AWE51_11960</name>
</gene>
<evidence type="ECO:0000256" key="4">
    <source>
        <dbReference type="SAM" id="Phobius"/>
    </source>
</evidence>
<dbReference type="SUPFAM" id="SSF46689">
    <property type="entry name" value="Homeodomain-like"/>
    <property type="match status" value="1"/>
</dbReference>
<name>A0A162YNW2_9FLAO</name>
<dbReference type="InterPro" id="IPR018060">
    <property type="entry name" value="HTH_AraC"/>
</dbReference>
<accession>A0A162YNW2</accession>
<dbReference type="Proteomes" id="UP000076715">
    <property type="component" value="Unassembled WGS sequence"/>
</dbReference>
<dbReference type="GO" id="GO:0043565">
    <property type="term" value="F:sequence-specific DNA binding"/>
    <property type="evidence" value="ECO:0007669"/>
    <property type="project" value="InterPro"/>
</dbReference>
<dbReference type="Gene3D" id="1.10.10.60">
    <property type="entry name" value="Homeodomain-like"/>
    <property type="match status" value="2"/>
</dbReference>
<sequence>MSNALVIIFGIGAIQCILFALLILLKKQRKSSDWVLFSWFIIFFVHLVLGIGKKTNPTQSIEICIMTIGFLHGPLFLFYAKTIFTIPIKKVEVLHLFPFAFFTILSFFINEEKEQLWEIVILIVKLISLIFYPLYILYVHHKKITLLKTNIADNSIWEFSWIRIIAFIFLVSTGVSMIRLATELIVGVTYFEFLDGLRYVILIIVIGFYGLKYGMVYKPEGHLNMIAHDKKYKHSPLKNGEINTFTNTINRFFQDNDAYLLPDFSLTTLSESVQIPKHHLSQIINSEMHTTFYDLVNSKRVAYAVQRIQEGTNLTLEGLGYECGFNSKSAFFSNFKKNIGKTPGQFKKEISTD</sequence>
<feature type="domain" description="HTH araC/xylS-type" evidence="5">
    <location>
        <begin position="247"/>
        <end position="349"/>
    </location>
</feature>
<evidence type="ECO:0000259" key="5">
    <source>
        <dbReference type="PROSITE" id="PS01124"/>
    </source>
</evidence>
<dbReference type="OrthoDB" id="6283866at2"/>
<organism evidence="6 7">
    <name type="scientific">Aquimarina aggregata</name>
    <dbReference type="NCBI Taxonomy" id="1642818"/>
    <lineage>
        <taxon>Bacteria</taxon>
        <taxon>Pseudomonadati</taxon>
        <taxon>Bacteroidota</taxon>
        <taxon>Flavobacteriia</taxon>
        <taxon>Flavobacteriales</taxon>
        <taxon>Flavobacteriaceae</taxon>
        <taxon>Aquimarina</taxon>
    </lineage>
</organism>
<keyword evidence="2" id="KW-0238">DNA-binding</keyword>
<dbReference type="RefSeq" id="WP_066317238.1">
    <property type="nucleotide sequence ID" value="NZ_LQRT01000035.1"/>
</dbReference>
<dbReference type="PROSITE" id="PS01124">
    <property type="entry name" value="HTH_ARAC_FAMILY_2"/>
    <property type="match status" value="1"/>
</dbReference>
<dbReference type="STRING" id="1642818.AWE51_11960"/>
<protein>
    <recommendedName>
        <fullName evidence="5">HTH araC/xylS-type domain-containing protein</fullName>
    </recommendedName>
</protein>
<dbReference type="GO" id="GO:0003700">
    <property type="term" value="F:DNA-binding transcription factor activity"/>
    <property type="evidence" value="ECO:0007669"/>
    <property type="project" value="InterPro"/>
</dbReference>
<feature type="transmembrane region" description="Helical" evidence="4">
    <location>
        <begin position="91"/>
        <end position="109"/>
    </location>
</feature>
<keyword evidence="1" id="KW-0805">Transcription regulation</keyword>
<feature type="transmembrane region" description="Helical" evidence="4">
    <location>
        <begin position="58"/>
        <end position="79"/>
    </location>
</feature>
<dbReference type="PANTHER" id="PTHR43280:SF2">
    <property type="entry name" value="HTH-TYPE TRANSCRIPTIONAL REGULATOR EXSA"/>
    <property type="match status" value="1"/>
</dbReference>
<dbReference type="EMBL" id="LQRT01000035">
    <property type="protein sequence ID" value="KZS39258.1"/>
    <property type="molecule type" value="Genomic_DNA"/>
</dbReference>
<dbReference type="PANTHER" id="PTHR43280">
    <property type="entry name" value="ARAC-FAMILY TRANSCRIPTIONAL REGULATOR"/>
    <property type="match status" value="1"/>
</dbReference>
<comment type="caution">
    <text evidence="6">The sequence shown here is derived from an EMBL/GenBank/DDBJ whole genome shotgun (WGS) entry which is preliminary data.</text>
</comment>
<evidence type="ECO:0000313" key="6">
    <source>
        <dbReference type="EMBL" id="KZS39258.1"/>
    </source>
</evidence>
<evidence type="ECO:0000256" key="2">
    <source>
        <dbReference type="ARBA" id="ARBA00023125"/>
    </source>
</evidence>
<dbReference type="SMART" id="SM00342">
    <property type="entry name" value="HTH_ARAC"/>
    <property type="match status" value="1"/>
</dbReference>
<keyword evidence="4" id="KW-1133">Transmembrane helix</keyword>
<feature type="transmembrane region" description="Helical" evidence="4">
    <location>
        <begin position="160"/>
        <end position="181"/>
    </location>
</feature>
<feature type="transmembrane region" description="Helical" evidence="4">
    <location>
        <begin position="115"/>
        <end position="139"/>
    </location>
</feature>
<keyword evidence="7" id="KW-1185">Reference proteome</keyword>
<dbReference type="AlphaFoldDB" id="A0A162YNW2"/>
<feature type="transmembrane region" description="Helical" evidence="4">
    <location>
        <begin position="6"/>
        <end position="25"/>
    </location>
</feature>
<dbReference type="PROSITE" id="PS00041">
    <property type="entry name" value="HTH_ARAC_FAMILY_1"/>
    <property type="match status" value="1"/>
</dbReference>
<reference evidence="6 7" key="1">
    <citation type="submission" date="2016-01" db="EMBL/GenBank/DDBJ databases">
        <title>The draft genome sequence of Aquimarina sp. RZW4-3-2.</title>
        <authorList>
            <person name="Wang Y."/>
        </authorList>
    </citation>
    <scope>NUCLEOTIDE SEQUENCE [LARGE SCALE GENOMIC DNA]</scope>
    <source>
        <strain evidence="6 7">RZW4-3-2</strain>
    </source>
</reference>
<dbReference type="InterPro" id="IPR018062">
    <property type="entry name" value="HTH_AraC-typ_CS"/>
</dbReference>
<feature type="transmembrane region" description="Helical" evidence="4">
    <location>
        <begin position="34"/>
        <end position="52"/>
    </location>
</feature>
<keyword evidence="3" id="KW-0804">Transcription</keyword>
<keyword evidence="4" id="KW-0472">Membrane</keyword>
<evidence type="ECO:0000256" key="1">
    <source>
        <dbReference type="ARBA" id="ARBA00023015"/>
    </source>
</evidence>
<proteinExistence type="predicted"/>
<evidence type="ECO:0000313" key="7">
    <source>
        <dbReference type="Proteomes" id="UP000076715"/>
    </source>
</evidence>
<dbReference type="Pfam" id="PF12833">
    <property type="entry name" value="HTH_18"/>
    <property type="match status" value="1"/>
</dbReference>
<dbReference type="InterPro" id="IPR009057">
    <property type="entry name" value="Homeodomain-like_sf"/>
</dbReference>
<keyword evidence="4" id="KW-0812">Transmembrane</keyword>
<feature type="transmembrane region" description="Helical" evidence="4">
    <location>
        <begin position="196"/>
        <end position="215"/>
    </location>
</feature>
<evidence type="ECO:0000256" key="3">
    <source>
        <dbReference type="ARBA" id="ARBA00023163"/>
    </source>
</evidence>